<comment type="caution">
    <text evidence="2">The sequence shown here is derived from an EMBL/GenBank/DDBJ whole genome shotgun (WGS) entry which is preliminary data.</text>
</comment>
<dbReference type="EMBL" id="BKCJ011861139">
    <property type="protein sequence ID" value="GFD59105.1"/>
    <property type="molecule type" value="Genomic_DNA"/>
</dbReference>
<feature type="non-terminal residue" evidence="2">
    <location>
        <position position="1"/>
    </location>
</feature>
<protein>
    <submittedName>
        <fullName evidence="2">Uncharacterized protein</fullName>
    </submittedName>
</protein>
<accession>A0A699XGP5</accession>
<gene>
    <name evidence="2" type="ORF">Tci_931074</name>
</gene>
<evidence type="ECO:0000256" key="1">
    <source>
        <dbReference type="SAM" id="MobiDB-lite"/>
    </source>
</evidence>
<feature type="non-terminal residue" evidence="2">
    <location>
        <position position="83"/>
    </location>
</feature>
<evidence type="ECO:0000313" key="2">
    <source>
        <dbReference type="EMBL" id="GFD59105.1"/>
    </source>
</evidence>
<sequence length="83" mass="9031">RKLGRGGGAAAPARARRIAALLRRQRRCRKPVLSRQASGRAHRAALAIRAVPTRRSAAPDVPPQPRLVPDSGRVQHGRFSRGQ</sequence>
<dbReference type="AlphaFoldDB" id="A0A699XGP5"/>
<proteinExistence type="predicted"/>
<reference evidence="2" key="1">
    <citation type="journal article" date="2019" name="Sci. Rep.">
        <title>Draft genome of Tanacetum cinerariifolium, the natural source of mosquito coil.</title>
        <authorList>
            <person name="Yamashiro T."/>
            <person name="Shiraishi A."/>
            <person name="Satake H."/>
            <person name="Nakayama K."/>
        </authorList>
    </citation>
    <scope>NUCLEOTIDE SEQUENCE</scope>
</reference>
<organism evidence="2">
    <name type="scientific">Tanacetum cinerariifolium</name>
    <name type="common">Dalmatian daisy</name>
    <name type="synonym">Chrysanthemum cinerariifolium</name>
    <dbReference type="NCBI Taxonomy" id="118510"/>
    <lineage>
        <taxon>Eukaryota</taxon>
        <taxon>Viridiplantae</taxon>
        <taxon>Streptophyta</taxon>
        <taxon>Embryophyta</taxon>
        <taxon>Tracheophyta</taxon>
        <taxon>Spermatophyta</taxon>
        <taxon>Magnoliopsida</taxon>
        <taxon>eudicotyledons</taxon>
        <taxon>Gunneridae</taxon>
        <taxon>Pentapetalae</taxon>
        <taxon>asterids</taxon>
        <taxon>campanulids</taxon>
        <taxon>Asterales</taxon>
        <taxon>Asteraceae</taxon>
        <taxon>Asteroideae</taxon>
        <taxon>Anthemideae</taxon>
        <taxon>Anthemidinae</taxon>
        <taxon>Tanacetum</taxon>
    </lineage>
</organism>
<name>A0A699XGP5_TANCI</name>
<feature type="region of interest" description="Disordered" evidence="1">
    <location>
        <begin position="29"/>
        <end position="83"/>
    </location>
</feature>